<feature type="compositionally biased region" description="Acidic residues" evidence="1">
    <location>
        <begin position="29"/>
        <end position="46"/>
    </location>
</feature>
<dbReference type="AlphaFoldDB" id="A0AAV4G6I1"/>
<evidence type="ECO:0000313" key="3">
    <source>
        <dbReference type="Proteomes" id="UP000762676"/>
    </source>
</evidence>
<protein>
    <submittedName>
        <fullName evidence="2">Uncharacterized protein</fullName>
    </submittedName>
</protein>
<dbReference type="Proteomes" id="UP000762676">
    <property type="component" value="Unassembled WGS sequence"/>
</dbReference>
<accession>A0AAV4G6I1</accession>
<keyword evidence="3" id="KW-1185">Reference proteome</keyword>
<evidence type="ECO:0000313" key="2">
    <source>
        <dbReference type="EMBL" id="GFR80861.1"/>
    </source>
</evidence>
<feature type="region of interest" description="Disordered" evidence="1">
    <location>
        <begin position="29"/>
        <end position="113"/>
    </location>
</feature>
<organism evidence="2 3">
    <name type="scientific">Elysia marginata</name>
    <dbReference type="NCBI Taxonomy" id="1093978"/>
    <lineage>
        <taxon>Eukaryota</taxon>
        <taxon>Metazoa</taxon>
        <taxon>Spiralia</taxon>
        <taxon>Lophotrochozoa</taxon>
        <taxon>Mollusca</taxon>
        <taxon>Gastropoda</taxon>
        <taxon>Heterobranchia</taxon>
        <taxon>Euthyneura</taxon>
        <taxon>Panpulmonata</taxon>
        <taxon>Sacoglossa</taxon>
        <taxon>Placobranchoidea</taxon>
        <taxon>Plakobranchidae</taxon>
        <taxon>Elysia</taxon>
    </lineage>
</organism>
<name>A0AAV4G6I1_9GAST</name>
<proteinExistence type="predicted"/>
<comment type="caution">
    <text evidence="2">The sequence shown here is derived from an EMBL/GenBank/DDBJ whole genome shotgun (WGS) entry which is preliminary data.</text>
</comment>
<sequence length="113" mass="12581">MIKNKRGTLKQQHIKYEGTYVFLLYQVEKDDDDGDDDDDDNDDDVDKDNAAADNNDDTDDDGDGTQTNLLYSMESGDMSSRRVCGSNSRFPASYSSSTKSPGGIYSSKKNEQK</sequence>
<evidence type="ECO:0000256" key="1">
    <source>
        <dbReference type="SAM" id="MobiDB-lite"/>
    </source>
</evidence>
<dbReference type="EMBL" id="BMAT01001159">
    <property type="protein sequence ID" value="GFR80861.1"/>
    <property type="molecule type" value="Genomic_DNA"/>
</dbReference>
<reference evidence="2 3" key="1">
    <citation type="journal article" date="2021" name="Elife">
        <title>Chloroplast acquisition without the gene transfer in kleptoplastic sea slugs, Plakobranchus ocellatus.</title>
        <authorList>
            <person name="Maeda T."/>
            <person name="Takahashi S."/>
            <person name="Yoshida T."/>
            <person name="Shimamura S."/>
            <person name="Takaki Y."/>
            <person name="Nagai Y."/>
            <person name="Toyoda A."/>
            <person name="Suzuki Y."/>
            <person name="Arimoto A."/>
            <person name="Ishii H."/>
            <person name="Satoh N."/>
            <person name="Nishiyama T."/>
            <person name="Hasebe M."/>
            <person name="Maruyama T."/>
            <person name="Minagawa J."/>
            <person name="Obokata J."/>
            <person name="Shigenobu S."/>
        </authorList>
    </citation>
    <scope>NUCLEOTIDE SEQUENCE [LARGE SCALE GENOMIC DNA]</scope>
</reference>
<gene>
    <name evidence="2" type="ORF">ElyMa_000591000</name>
</gene>
<feature type="compositionally biased region" description="Polar residues" evidence="1">
    <location>
        <begin position="85"/>
        <end position="100"/>
    </location>
</feature>
<feature type="compositionally biased region" description="Acidic residues" evidence="1">
    <location>
        <begin position="54"/>
        <end position="63"/>
    </location>
</feature>